<keyword evidence="5" id="KW-0119">Carbohydrate metabolism</keyword>
<dbReference type="Proteomes" id="UP000249794">
    <property type="component" value="Unassembled WGS sequence"/>
</dbReference>
<accession>A0A2W4WGH1</accession>
<comment type="pathway">
    <text evidence="1">Carbohydrate acid metabolism.</text>
</comment>
<dbReference type="GO" id="GO:0016829">
    <property type="term" value="F:lyase activity"/>
    <property type="evidence" value="ECO:0007669"/>
    <property type="project" value="UniProtKB-KW"/>
</dbReference>
<dbReference type="CDD" id="cd00452">
    <property type="entry name" value="KDPG_aldolase"/>
    <property type="match status" value="1"/>
</dbReference>
<dbReference type="InterPro" id="IPR000887">
    <property type="entry name" value="Aldlse_KDPG_KHG"/>
</dbReference>
<dbReference type="Pfam" id="PF01081">
    <property type="entry name" value="Aldolase"/>
    <property type="match status" value="1"/>
</dbReference>
<proteinExistence type="inferred from homology"/>
<comment type="caution">
    <text evidence="6">The sequence shown here is derived from an EMBL/GenBank/DDBJ whole genome shotgun (WGS) entry which is preliminary data.</text>
</comment>
<dbReference type="InterPro" id="IPR013785">
    <property type="entry name" value="Aldolase_TIM"/>
</dbReference>
<dbReference type="EMBL" id="QBMP01000430">
    <property type="protein sequence ID" value="PZO42287.1"/>
    <property type="molecule type" value="Genomic_DNA"/>
</dbReference>
<protein>
    <submittedName>
        <fullName evidence="6">Ketohydroxyglutarate aldolase</fullName>
    </submittedName>
</protein>
<evidence type="ECO:0000256" key="3">
    <source>
        <dbReference type="ARBA" id="ARBA00011233"/>
    </source>
</evidence>
<gene>
    <name evidence="6" type="ORF">DCF15_22985</name>
</gene>
<evidence type="ECO:0000313" key="6">
    <source>
        <dbReference type="EMBL" id="PZO42287.1"/>
    </source>
</evidence>
<keyword evidence="4" id="KW-0456">Lyase</keyword>
<dbReference type="NCBIfam" id="TIGR01182">
    <property type="entry name" value="eda"/>
    <property type="match status" value="1"/>
</dbReference>
<dbReference type="PANTHER" id="PTHR30246:SF1">
    <property type="entry name" value="2-DEHYDRO-3-DEOXY-6-PHOSPHOGALACTONATE ALDOLASE-RELATED"/>
    <property type="match status" value="1"/>
</dbReference>
<evidence type="ECO:0000256" key="4">
    <source>
        <dbReference type="ARBA" id="ARBA00023239"/>
    </source>
</evidence>
<comment type="subunit">
    <text evidence="3">Homotrimer.</text>
</comment>
<evidence type="ECO:0000256" key="5">
    <source>
        <dbReference type="ARBA" id="ARBA00023277"/>
    </source>
</evidence>
<evidence type="ECO:0000256" key="1">
    <source>
        <dbReference type="ARBA" id="ARBA00004761"/>
    </source>
</evidence>
<reference evidence="6 7" key="2">
    <citation type="submission" date="2018-06" db="EMBL/GenBank/DDBJ databases">
        <title>Metagenomic assembly of (sub)arctic Cyanobacteria and their associated microbiome from non-axenic cultures.</title>
        <authorList>
            <person name="Baurain D."/>
        </authorList>
    </citation>
    <scope>NUCLEOTIDE SEQUENCE [LARGE SCALE GENOMIC DNA]</scope>
    <source>
        <strain evidence="6">ULC027bin1</strain>
    </source>
</reference>
<evidence type="ECO:0000313" key="7">
    <source>
        <dbReference type="Proteomes" id="UP000249794"/>
    </source>
</evidence>
<dbReference type="SUPFAM" id="SSF51569">
    <property type="entry name" value="Aldolase"/>
    <property type="match status" value="1"/>
</dbReference>
<dbReference type="AlphaFoldDB" id="A0A2W4WGH1"/>
<comment type="similarity">
    <text evidence="2">Belongs to the KHG/KDPG aldolase family.</text>
</comment>
<reference evidence="7" key="1">
    <citation type="submission" date="2018-04" db="EMBL/GenBank/DDBJ databases">
        <authorList>
            <person name="Cornet L."/>
        </authorList>
    </citation>
    <scope>NUCLEOTIDE SEQUENCE [LARGE SCALE GENOMIC DNA]</scope>
</reference>
<organism evidence="6 7">
    <name type="scientific">Phormidesmis priestleyi</name>
    <dbReference type="NCBI Taxonomy" id="268141"/>
    <lineage>
        <taxon>Bacteria</taxon>
        <taxon>Bacillati</taxon>
        <taxon>Cyanobacteriota</taxon>
        <taxon>Cyanophyceae</taxon>
        <taxon>Leptolyngbyales</taxon>
        <taxon>Leptolyngbyaceae</taxon>
        <taxon>Phormidesmis</taxon>
    </lineage>
</organism>
<dbReference type="NCBIfam" id="NF005673">
    <property type="entry name" value="PRK07455.1"/>
    <property type="match status" value="1"/>
</dbReference>
<dbReference type="Gene3D" id="3.20.20.70">
    <property type="entry name" value="Aldolase class I"/>
    <property type="match status" value="1"/>
</dbReference>
<dbReference type="PANTHER" id="PTHR30246">
    <property type="entry name" value="2-KETO-3-DEOXY-6-PHOSPHOGLUCONATE ALDOLASE"/>
    <property type="match status" value="1"/>
</dbReference>
<name>A0A2W4WGH1_9CYAN</name>
<sequence length="233" mass="24270">MAVNERVAVGDQGAKDRQIETIRSLWLKLLGRYPAIAIIRAQTVKTGVSMAKAAAAGGFCLIEVAWNHNADPAEMMAEIRAAVPDCVVGVGTILSEADLLESIAAQAQFCFTPHTDGGLIDLARSHQIPMIAGAMTPTEIVTAWQAGAASVKVFPISSLGNGAYIRSILGPLKSIPLVPTGGVSCESAPELIKAGAVAVGLSTALFPPDEVAKADWVAIEARSRYLLTLLAAI</sequence>
<evidence type="ECO:0000256" key="2">
    <source>
        <dbReference type="ARBA" id="ARBA00006906"/>
    </source>
</evidence>